<proteinExistence type="predicted"/>
<name>A0A679G1K2_9BACL</name>
<organism evidence="1 2">
    <name type="scientific">Geobacillus subterraneus</name>
    <dbReference type="NCBI Taxonomy" id="129338"/>
    <lineage>
        <taxon>Bacteria</taxon>
        <taxon>Bacillati</taxon>
        <taxon>Bacillota</taxon>
        <taxon>Bacilli</taxon>
        <taxon>Bacillales</taxon>
        <taxon>Anoxybacillaceae</taxon>
        <taxon>Geobacillus</taxon>
    </lineage>
</organism>
<evidence type="ECO:0000313" key="1">
    <source>
        <dbReference type="EMBL" id="BBW98974.1"/>
    </source>
</evidence>
<reference evidence="2" key="1">
    <citation type="journal article" date="2020" name="Microbiol. Resour. Announc.">
        <title>Complete Genome Sequence of Geobacillus sp. Strain E55-1, Isolated from Mine Geyser in Japan.</title>
        <authorList>
            <person name="Miyazaki K."/>
            <person name="Hase E."/>
            <person name="Tokito N."/>
        </authorList>
    </citation>
    <scope>NUCLEOTIDE SEQUENCE [LARGE SCALE GENOMIC DNA]</scope>
    <source>
        <strain evidence="2">E55-1</strain>
        <plasmid evidence="2">pGspE55-1</plasmid>
    </source>
</reference>
<dbReference type="Proteomes" id="UP000501421">
    <property type="component" value="Plasmid pGspE55-1"/>
</dbReference>
<gene>
    <name evidence="1" type="ORF">GsuE55_38070</name>
</gene>
<geneLocation type="plasmid" evidence="1 2">
    <name>pGspE55-1</name>
</geneLocation>
<keyword evidence="2" id="KW-1185">Reference proteome</keyword>
<keyword evidence="1" id="KW-0614">Plasmid</keyword>
<protein>
    <submittedName>
        <fullName evidence="1">Uncharacterized protein</fullName>
    </submittedName>
</protein>
<sequence>MNMKNEKQMIRLDGTNVFVEVMNDTFEIGKVRFHFVEYDATKPKKERIQKSISIYVDISSMLCLIHDGLSGELRNKATQAREEAERTKSPCKEVWMHLGGVSAETLAKRNQSRPDGMALARRMRLIPGKKKPWVLVAEMGAGREFETGLIAMTGKPEVQIMVPLSEDDFKALLLVTQAHIQGYISSFYGQSGTR</sequence>
<accession>A0A679G1K2</accession>
<dbReference type="AlphaFoldDB" id="A0A679G1K2"/>
<evidence type="ECO:0000313" key="2">
    <source>
        <dbReference type="Proteomes" id="UP000501421"/>
    </source>
</evidence>
<dbReference type="RefSeq" id="WP_172418942.1">
    <property type="nucleotide sequence ID" value="NZ_AP022558.1"/>
</dbReference>
<dbReference type="EMBL" id="AP022558">
    <property type="protein sequence ID" value="BBW98974.1"/>
    <property type="molecule type" value="Genomic_DNA"/>
</dbReference>